<protein>
    <submittedName>
        <fullName evidence="4">Helix-turn-helix domain-containing protein</fullName>
    </submittedName>
</protein>
<dbReference type="RefSeq" id="WP_203643911.1">
    <property type="nucleotide sequence ID" value="NZ_BOLN01000003.1"/>
</dbReference>
<gene>
    <name evidence="4" type="ORF">ACFQ44_05105</name>
</gene>
<comment type="caution">
    <text evidence="4">The sequence shown here is derived from an EMBL/GenBank/DDBJ whole genome shotgun (WGS) entry which is preliminary data.</text>
</comment>
<feature type="domain" description="HTH cro/C1-type" evidence="3">
    <location>
        <begin position="11"/>
        <end position="63"/>
    </location>
</feature>
<dbReference type="Proteomes" id="UP001597189">
    <property type="component" value="Unassembled WGS sequence"/>
</dbReference>
<keyword evidence="5" id="KW-1185">Reference proteome</keyword>
<dbReference type="SMART" id="SM00530">
    <property type="entry name" value="HTH_XRE"/>
    <property type="match status" value="1"/>
</dbReference>
<dbReference type="SUPFAM" id="SSF47413">
    <property type="entry name" value="lambda repressor-like DNA-binding domains"/>
    <property type="match status" value="1"/>
</dbReference>
<dbReference type="InterPro" id="IPR001387">
    <property type="entry name" value="Cro/C1-type_HTH"/>
</dbReference>
<name>A0ABW4D4V0_9LACO</name>
<dbReference type="PANTHER" id="PTHR46558">
    <property type="entry name" value="TRACRIPTIONAL REGULATORY PROTEIN-RELATED-RELATED"/>
    <property type="match status" value="1"/>
</dbReference>
<dbReference type="Gene3D" id="1.10.260.40">
    <property type="entry name" value="lambda repressor-like DNA-binding domains"/>
    <property type="match status" value="1"/>
</dbReference>
<dbReference type="CDD" id="cd00093">
    <property type="entry name" value="HTH_XRE"/>
    <property type="match status" value="1"/>
</dbReference>
<dbReference type="Pfam" id="PF01381">
    <property type="entry name" value="HTH_3"/>
    <property type="match status" value="1"/>
</dbReference>
<evidence type="ECO:0000313" key="5">
    <source>
        <dbReference type="Proteomes" id="UP001597189"/>
    </source>
</evidence>
<evidence type="ECO:0000256" key="1">
    <source>
        <dbReference type="ARBA" id="ARBA00023125"/>
    </source>
</evidence>
<feature type="transmembrane region" description="Helical" evidence="2">
    <location>
        <begin position="98"/>
        <end position="119"/>
    </location>
</feature>
<evidence type="ECO:0000256" key="2">
    <source>
        <dbReference type="SAM" id="Phobius"/>
    </source>
</evidence>
<keyword evidence="2" id="KW-1133">Transmembrane helix</keyword>
<proteinExistence type="predicted"/>
<keyword evidence="2" id="KW-0812">Transmembrane</keyword>
<sequence length="125" mass="14441">MENRFSQQLGKLRRQRQLSQEQLASQLFVSRQSISKWEQGETSPDLDMLVKLANLLQVDLNELIGGEQPQPAAQTTTVEHEGPHDYLRRWNGRPMNGWEFLAGYWWLLFPLIGSIGWALRVITGH</sequence>
<evidence type="ECO:0000259" key="3">
    <source>
        <dbReference type="PROSITE" id="PS50943"/>
    </source>
</evidence>
<dbReference type="EMBL" id="JBHTOD010000003">
    <property type="protein sequence ID" value="MFD1455067.1"/>
    <property type="molecule type" value="Genomic_DNA"/>
</dbReference>
<keyword evidence="2" id="KW-0472">Membrane</keyword>
<keyword evidence="1" id="KW-0238">DNA-binding</keyword>
<evidence type="ECO:0000313" key="4">
    <source>
        <dbReference type="EMBL" id="MFD1455067.1"/>
    </source>
</evidence>
<dbReference type="PANTHER" id="PTHR46558:SF13">
    <property type="entry name" value="HTH-TYPE TRANSCRIPTIONAL REGULATOR IMMR"/>
    <property type="match status" value="1"/>
</dbReference>
<dbReference type="InterPro" id="IPR010982">
    <property type="entry name" value="Lambda_DNA-bd_dom_sf"/>
</dbReference>
<organism evidence="4 5">
    <name type="scientific">Levilactobacillus lanxiensis</name>
    <dbReference type="NCBI Taxonomy" id="2799568"/>
    <lineage>
        <taxon>Bacteria</taxon>
        <taxon>Bacillati</taxon>
        <taxon>Bacillota</taxon>
        <taxon>Bacilli</taxon>
        <taxon>Lactobacillales</taxon>
        <taxon>Lactobacillaceae</taxon>
        <taxon>Levilactobacillus</taxon>
    </lineage>
</organism>
<reference evidence="5" key="1">
    <citation type="journal article" date="2019" name="Int. J. Syst. Evol. Microbiol.">
        <title>The Global Catalogue of Microorganisms (GCM) 10K type strain sequencing project: providing services to taxonomists for standard genome sequencing and annotation.</title>
        <authorList>
            <consortium name="The Broad Institute Genomics Platform"/>
            <consortium name="The Broad Institute Genome Sequencing Center for Infectious Disease"/>
            <person name="Wu L."/>
            <person name="Ma J."/>
        </authorList>
    </citation>
    <scope>NUCLEOTIDE SEQUENCE [LARGE SCALE GENOMIC DNA]</scope>
    <source>
        <strain evidence="5">CCM 8979</strain>
    </source>
</reference>
<accession>A0ABW4D4V0</accession>
<dbReference type="PROSITE" id="PS50943">
    <property type="entry name" value="HTH_CROC1"/>
    <property type="match status" value="1"/>
</dbReference>